<dbReference type="AlphaFoldDB" id="A0A163X5T4"/>
<gene>
    <name evidence="2" type="ORF">A4A58_19725</name>
</gene>
<comment type="caution">
    <text evidence="2">The sequence shown here is derived from an EMBL/GenBank/DDBJ whole genome shotgun (WGS) entry which is preliminary data.</text>
</comment>
<organism evidence="2 3">
    <name type="scientific">Tardiphaga robiniae</name>
    <dbReference type="NCBI Taxonomy" id="943830"/>
    <lineage>
        <taxon>Bacteria</taxon>
        <taxon>Pseudomonadati</taxon>
        <taxon>Pseudomonadota</taxon>
        <taxon>Alphaproteobacteria</taxon>
        <taxon>Hyphomicrobiales</taxon>
        <taxon>Nitrobacteraceae</taxon>
        <taxon>Tardiphaga</taxon>
    </lineage>
</organism>
<evidence type="ECO:0000313" key="3">
    <source>
        <dbReference type="Proteomes" id="UP000076574"/>
    </source>
</evidence>
<accession>A0A163X5T4</accession>
<sequence>MIPVAPTPESEPHSEAALTRETCLNAANVYARLAHSAPDGFERAIMIQISHRLRRLANHKRKGTNRSQQAAVGPEPLQKRRTTSS</sequence>
<protein>
    <submittedName>
        <fullName evidence="2">Uncharacterized protein</fullName>
    </submittedName>
</protein>
<keyword evidence="3" id="KW-1185">Reference proteome</keyword>
<evidence type="ECO:0000256" key="1">
    <source>
        <dbReference type="SAM" id="MobiDB-lite"/>
    </source>
</evidence>
<evidence type="ECO:0000313" key="2">
    <source>
        <dbReference type="EMBL" id="KZD20453.1"/>
    </source>
</evidence>
<dbReference type="EMBL" id="LVYV01000056">
    <property type="protein sequence ID" value="KZD20453.1"/>
    <property type="molecule type" value="Genomic_DNA"/>
</dbReference>
<feature type="region of interest" description="Disordered" evidence="1">
    <location>
        <begin position="58"/>
        <end position="85"/>
    </location>
</feature>
<proteinExistence type="predicted"/>
<dbReference type="Proteomes" id="UP000076574">
    <property type="component" value="Unassembled WGS sequence"/>
</dbReference>
<name>A0A163X5T4_9BRAD</name>
<reference evidence="2 3" key="1">
    <citation type="submission" date="2016-03" db="EMBL/GenBank/DDBJ databases">
        <title>Microsymbionts genomes from the relict species Vavilovia formosa (Stev.) Fed.</title>
        <authorList>
            <person name="Kopat V."/>
            <person name="Chirak E."/>
            <person name="Kimeklis A."/>
            <person name="Andronov E."/>
        </authorList>
    </citation>
    <scope>NUCLEOTIDE SEQUENCE [LARGE SCALE GENOMIC DNA]</scope>
    <source>
        <strain evidence="2 3">Vaf07</strain>
    </source>
</reference>